<comment type="caution">
    <text evidence="1">The sequence shown here is derived from an EMBL/GenBank/DDBJ whole genome shotgun (WGS) entry which is preliminary data.</text>
</comment>
<dbReference type="AlphaFoldDB" id="A0A2N0QMX5"/>
<protein>
    <submittedName>
        <fullName evidence="1">Uncharacterized protein</fullName>
    </submittedName>
</protein>
<reference evidence="1 2" key="2">
    <citation type="submission" date="2017-10" db="EMBL/GenBank/DDBJ databases">
        <title>Genome analyses suggest a sexual origin of heterokaryosis in a supposedly ancient asexual fungus.</title>
        <authorList>
            <person name="Corradi N."/>
            <person name="Sedzielewska K."/>
            <person name="Noel J."/>
            <person name="Charron P."/>
            <person name="Farinelli L."/>
            <person name="Marton T."/>
            <person name="Kruger M."/>
            <person name="Pelin A."/>
            <person name="Brachmann A."/>
            <person name="Corradi N."/>
        </authorList>
    </citation>
    <scope>NUCLEOTIDE SEQUENCE [LARGE SCALE GENOMIC DNA]</scope>
    <source>
        <strain evidence="1 2">A1</strain>
    </source>
</reference>
<accession>A0A2N0QMX5</accession>
<evidence type="ECO:0000313" key="1">
    <source>
        <dbReference type="EMBL" id="PKC52403.1"/>
    </source>
</evidence>
<name>A0A2N0QMX5_9GLOM</name>
<evidence type="ECO:0000313" key="2">
    <source>
        <dbReference type="Proteomes" id="UP000232688"/>
    </source>
</evidence>
<dbReference type="Proteomes" id="UP000232688">
    <property type="component" value="Unassembled WGS sequence"/>
</dbReference>
<organism evidence="1 2">
    <name type="scientific">Rhizophagus irregularis</name>
    <dbReference type="NCBI Taxonomy" id="588596"/>
    <lineage>
        <taxon>Eukaryota</taxon>
        <taxon>Fungi</taxon>
        <taxon>Fungi incertae sedis</taxon>
        <taxon>Mucoromycota</taxon>
        <taxon>Glomeromycotina</taxon>
        <taxon>Glomeromycetes</taxon>
        <taxon>Glomerales</taxon>
        <taxon>Glomeraceae</taxon>
        <taxon>Rhizophagus</taxon>
    </lineage>
</organism>
<proteinExistence type="predicted"/>
<sequence length="107" mass="12260">MTQPLKQGLKEYIHEMDKPPALENDGAVLNFISNGERYSPQNDQDLCKMLRLFITITASSLLYSLRPFKPFNEWIFLKMCELYGLSDNPNPSIDVYSVLGIGIDSHY</sequence>
<dbReference type="EMBL" id="LLXH01005824">
    <property type="protein sequence ID" value="PKC52403.1"/>
    <property type="molecule type" value="Genomic_DNA"/>
</dbReference>
<dbReference type="VEuPathDB" id="FungiDB:RhiirA1_481571"/>
<gene>
    <name evidence="1" type="ORF">RhiirA1_481571</name>
</gene>
<reference evidence="1 2" key="1">
    <citation type="submission" date="2017-10" db="EMBL/GenBank/DDBJ databases">
        <title>Extensive intraspecific genome diversity in a model arbuscular mycorrhizal fungus.</title>
        <authorList>
            <person name="Chen E.C.H."/>
            <person name="Morin E."/>
            <person name="Baudet D."/>
            <person name="Noel J."/>
            <person name="Ndikumana S."/>
            <person name="Charron P."/>
            <person name="St-Onge C."/>
            <person name="Giorgi J."/>
            <person name="Grigoriev I.V."/>
            <person name="Roux C."/>
            <person name="Martin F.M."/>
            <person name="Corradi N."/>
        </authorList>
    </citation>
    <scope>NUCLEOTIDE SEQUENCE [LARGE SCALE GENOMIC DNA]</scope>
    <source>
        <strain evidence="1 2">A1</strain>
    </source>
</reference>